<dbReference type="InterPro" id="IPR036890">
    <property type="entry name" value="HATPase_C_sf"/>
</dbReference>
<dbReference type="OrthoDB" id="9767435at2"/>
<evidence type="ECO:0000313" key="3">
    <source>
        <dbReference type="Proteomes" id="UP000002030"/>
    </source>
</evidence>
<proteinExistence type="predicted"/>
<dbReference type="Gene3D" id="3.30.565.10">
    <property type="entry name" value="Histidine kinase-like ATPase, C-terminal domain"/>
    <property type="match status" value="1"/>
</dbReference>
<evidence type="ECO:0000259" key="1">
    <source>
        <dbReference type="Pfam" id="PF13581"/>
    </source>
</evidence>
<dbReference type="AlphaFoldDB" id="D1B815"/>
<evidence type="ECO:0000313" key="2">
    <source>
        <dbReference type="EMBL" id="ACZ18418.1"/>
    </source>
</evidence>
<reference evidence="2 3" key="1">
    <citation type="journal article" date="2009" name="Stand. Genomic Sci.">
        <title>Complete genome sequence of Thermanaerovibrio acidaminovorans type strain (Su883).</title>
        <authorList>
            <person name="Chovatia M."/>
            <person name="Sikorski J."/>
            <person name="Schroder M."/>
            <person name="Lapidus A."/>
            <person name="Nolan M."/>
            <person name="Tice H."/>
            <person name="Glavina Del Rio T."/>
            <person name="Copeland A."/>
            <person name="Cheng J.F."/>
            <person name="Lucas S."/>
            <person name="Chen F."/>
            <person name="Bruce D."/>
            <person name="Goodwin L."/>
            <person name="Pitluck S."/>
            <person name="Ivanova N."/>
            <person name="Mavromatis K."/>
            <person name="Ovchinnikova G."/>
            <person name="Pati A."/>
            <person name="Chen A."/>
            <person name="Palaniappan K."/>
            <person name="Land M."/>
            <person name="Hauser L."/>
            <person name="Chang Y.J."/>
            <person name="Jeffries C.D."/>
            <person name="Chain P."/>
            <person name="Saunders E."/>
            <person name="Detter J.C."/>
            <person name="Brettin T."/>
            <person name="Rohde M."/>
            <person name="Goker M."/>
            <person name="Spring S."/>
            <person name="Bristow J."/>
            <person name="Markowitz V."/>
            <person name="Hugenholtz P."/>
            <person name="Kyrpides N.C."/>
            <person name="Klenk H.P."/>
            <person name="Eisen J.A."/>
        </authorList>
    </citation>
    <scope>NUCLEOTIDE SEQUENCE [LARGE SCALE GENOMIC DNA]</scope>
    <source>
        <strain evidence="3">ATCC 49978 / DSM 6589 / Su883</strain>
    </source>
</reference>
<organism evidence="2 3">
    <name type="scientific">Thermanaerovibrio acidaminovorans (strain ATCC 49978 / DSM 6589 / Su883)</name>
    <name type="common">Selenomonas acidaminovorans</name>
    <dbReference type="NCBI Taxonomy" id="525903"/>
    <lineage>
        <taxon>Bacteria</taxon>
        <taxon>Thermotogati</taxon>
        <taxon>Synergistota</taxon>
        <taxon>Synergistia</taxon>
        <taxon>Synergistales</taxon>
        <taxon>Synergistaceae</taxon>
        <taxon>Thermanaerovibrio</taxon>
    </lineage>
</organism>
<dbReference type="STRING" id="525903.Taci_0178"/>
<protein>
    <recommendedName>
        <fullName evidence="1">Histidine kinase/HSP90-like ATPase domain-containing protein</fullName>
    </recommendedName>
</protein>
<dbReference type="Proteomes" id="UP000002030">
    <property type="component" value="Chromosome"/>
</dbReference>
<sequence length="145" mass="16597">MRFVFESLEELAGSRDRILQVLRIMAPSKALRIFVTLNEALNNAALHGEPPIVLEIDKHTRETTGEERLIIKVSCGGRGFVPRLRLSDPEVPRGRGLWLMGAMADRLAFEDRGRMVIMEHRLDRPGRKRSLDTYWGDEDGIQHNH</sequence>
<dbReference type="HOGENOM" id="CLU_090336_11_2_0"/>
<feature type="domain" description="Histidine kinase/HSP90-like ATPase" evidence="1">
    <location>
        <begin position="14"/>
        <end position="118"/>
    </location>
</feature>
<dbReference type="KEGG" id="tai:Taci_0178"/>
<gene>
    <name evidence="2" type="ordered locus">Taci_0178</name>
</gene>
<dbReference type="eggNOG" id="COG2172">
    <property type="taxonomic scope" value="Bacteria"/>
</dbReference>
<dbReference type="EnsemblBacteria" id="ACZ18418">
    <property type="protein sequence ID" value="ACZ18418"/>
    <property type="gene ID" value="Taci_0178"/>
</dbReference>
<keyword evidence="3" id="KW-1185">Reference proteome</keyword>
<accession>D1B815</accession>
<dbReference type="EMBL" id="CP001818">
    <property type="protein sequence ID" value="ACZ18418.1"/>
    <property type="molecule type" value="Genomic_DNA"/>
</dbReference>
<dbReference type="Pfam" id="PF13581">
    <property type="entry name" value="HATPase_c_2"/>
    <property type="match status" value="1"/>
</dbReference>
<dbReference type="CDD" id="cd16936">
    <property type="entry name" value="HATPase_RsbW-like"/>
    <property type="match status" value="1"/>
</dbReference>
<name>D1B815_THEAS</name>
<dbReference type="InterPro" id="IPR003594">
    <property type="entry name" value="HATPase_dom"/>
</dbReference>
<dbReference type="RefSeq" id="WP_012868934.1">
    <property type="nucleotide sequence ID" value="NC_013522.1"/>
</dbReference>